<dbReference type="AlphaFoldDB" id="A0A482PT13"/>
<evidence type="ECO:0000313" key="1">
    <source>
        <dbReference type="EMBL" id="QBY30434.1"/>
    </source>
</evidence>
<dbReference type="Gene3D" id="3.40.50.300">
    <property type="entry name" value="P-loop containing nucleotide triphosphate hydrolases"/>
    <property type="match status" value="1"/>
</dbReference>
<dbReference type="OMA" id="HEISKQG"/>
<dbReference type="RefSeq" id="WP_012908088.1">
    <property type="nucleotide sequence ID" value="NZ_CAJTBI010000004.1"/>
</dbReference>
<reference evidence="1" key="1">
    <citation type="submission" date="2019-03" db="EMBL/GenBank/DDBJ databases">
        <title>Complete genome sequence of enteropathogenic Citrobacter rodentium strain DBS100.</title>
        <authorList>
            <person name="Popov G."/>
            <person name="Fiebig A."/>
            <person name="Shideler S."/>
            <person name="Coombes B."/>
            <person name="Savchenko A."/>
        </authorList>
    </citation>
    <scope>NUCLEOTIDE SEQUENCE</scope>
    <source>
        <strain evidence="1">DBS100</strain>
    </source>
</reference>
<protein>
    <submittedName>
        <fullName evidence="1">Uncharacterized protein</fullName>
    </submittedName>
</protein>
<proteinExistence type="predicted"/>
<dbReference type="InterPro" id="IPR027417">
    <property type="entry name" value="P-loop_NTPase"/>
</dbReference>
<name>A0A482PT13_CITRO</name>
<accession>A0A482PT13</accession>
<dbReference type="SUPFAM" id="SSF52540">
    <property type="entry name" value="P-loop containing nucleoside triphosphate hydrolases"/>
    <property type="match status" value="1"/>
</dbReference>
<gene>
    <name evidence="1" type="ORF">E2R62_17445</name>
</gene>
<dbReference type="EMBL" id="CP038008">
    <property type="protein sequence ID" value="QBY30434.1"/>
    <property type="molecule type" value="Genomic_DNA"/>
</dbReference>
<sequence length="377" mass="41697">MKLFSNKIDLSEEARDSSEAGYNIVIISPRTMVLEEINSILTMNNIDNNVDNIVESILDSESIAIMQHPDVIIADIADCVDVMQLKQTVDAVAPVNTRCILVGDNDSIMFSHEISKQGMHYLHLASQLAELPARIFEPTGNTFSRGSMIYSVLGCKGGSGASSFSYDLLQAVGAQCSIPLLMVQGAAGSLDLDLLLGKAIPRDGSILPLDKNISVRMETRENAWNFDDDEFNQFNIIFIDNPVYSCSQERLDYVLSRTHTFILVITHELSTLRVARELIENIRRRALAGNDAVYSRLFICLNEFPMASKNKLTPEDIEEYLGQKVDVIYTAQPTKKGMVDKQLSSFAARLLGKKTIAIAPKGAKVNGFASLLKKLKK</sequence>
<organism evidence="1">
    <name type="scientific">Citrobacter rodentium</name>
    <dbReference type="NCBI Taxonomy" id="67825"/>
    <lineage>
        <taxon>Bacteria</taxon>
        <taxon>Pseudomonadati</taxon>
        <taxon>Pseudomonadota</taxon>
        <taxon>Gammaproteobacteria</taxon>
        <taxon>Enterobacterales</taxon>
        <taxon>Enterobacteriaceae</taxon>
        <taxon>Citrobacter</taxon>
    </lineage>
</organism>